<organism evidence="11 13">
    <name type="scientific">Aquisalinus luteolus</name>
    <dbReference type="NCBI Taxonomy" id="1566827"/>
    <lineage>
        <taxon>Bacteria</taxon>
        <taxon>Pseudomonadati</taxon>
        <taxon>Pseudomonadota</taxon>
        <taxon>Alphaproteobacteria</taxon>
        <taxon>Parvularculales</taxon>
        <taxon>Parvularculaceae</taxon>
        <taxon>Aquisalinus</taxon>
    </lineage>
</organism>
<keyword evidence="5 9" id="KW-0627">Porphyrin biosynthesis</keyword>
<evidence type="ECO:0000313" key="13">
    <source>
        <dbReference type="Proteomes" id="UP000621856"/>
    </source>
</evidence>
<dbReference type="Proteomes" id="UP000621856">
    <property type="component" value="Unassembled WGS sequence"/>
</dbReference>
<evidence type="ECO:0000256" key="5">
    <source>
        <dbReference type="ARBA" id="ARBA00023244"/>
    </source>
</evidence>
<dbReference type="CDD" id="cd06578">
    <property type="entry name" value="HemD"/>
    <property type="match status" value="1"/>
</dbReference>
<name>A0A8J3A2B7_9PROT</name>
<reference evidence="11" key="1">
    <citation type="journal article" date="2014" name="Int. J. Syst. Evol. Microbiol.">
        <title>Complete genome sequence of Corynebacterium casei LMG S-19264T (=DSM 44701T), isolated from a smear-ripened cheese.</title>
        <authorList>
            <consortium name="US DOE Joint Genome Institute (JGI-PGF)"/>
            <person name="Walter F."/>
            <person name="Albersmeier A."/>
            <person name="Kalinowski J."/>
            <person name="Ruckert C."/>
        </authorList>
    </citation>
    <scope>NUCLEOTIDE SEQUENCE</scope>
    <source>
        <strain evidence="11">CGMCC 1.14984</strain>
    </source>
</reference>
<dbReference type="EMBL" id="VCJR02000002">
    <property type="protein sequence ID" value="NHK28205.1"/>
    <property type="molecule type" value="Genomic_DNA"/>
</dbReference>
<proteinExistence type="inferred from homology"/>
<dbReference type="PANTHER" id="PTHR38042">
    <property type="entry name" value="UROPORPHYRINOGEN-III SYNTHASE, CHLOROPLASTIC"/>
    <property type="match status" value="1"/>
</dbReference>
<evidence type="ECO:0000313" key="11">
    <source>
        <dbReference type="EMBL" id="GGH97780.1"/>
    </source>
</evidence>
<feature type="domain" description="Tetrapyrrole biosynthesis uroporphyrinogen III synthase" evidence="10">
    <location>
        <begin position="19"/>
        <end position="230"/>
    </location>
</feature>
<comment type="similarity">
    <text evidence="2 9">Belongs to the uroporphyrinogen-III synthase family.</text>
</comment>
<evidence type="ECO:0000313" key="12">
    <source>
        <dbReference type="EMBL" id="NHK28205.1"/>
    </source>
</evidence>
<dbReference type="InterPro" id="IPR039793">
    <property type="entry name" value="UROS/Hem4"/>
</dbReference>
<comment type="function">
    <text evidence="6 9">Catalyzes cyclization of the linear tetrapyrrole, hydroxymethylbilane, to the macrocyclic uroporphyrinogen III.</text>
</comment>
<dbReference type="Proteomes" id="UP000818603">
    <property type="component" value="Unassembled WGS sequence"/>
</dbReference>
<dbReference type="InterPro" id="IPR036108">
    <property type="entry name" value="4pyrrol_syn_uPrphyn_synt_sf"/>
</dbReference>
<accession>A0A8J3A2B7</accession>
<dbReference type="InterPro" id="IPR003754">
    <property type="entry name" value="4pyrrol_synth_uPrphyn_synth"/>
</dbReference>
<dbReference type="PANTHER" id="PTHR38042:SF1">
    <property type="entry name" value="UROPORPHYRINOGEN-III SYNTHASE, CHLOROPLASTIC"/>
    <property type="match status" value="1"/>
</dbReference>
<dbReference type="RefSeq" id="WP_155140013.1">
    <property type="nucleotide sequence ID" value="NZ_BMGZ01000002.1"/>
</dbReference>
<protein>
    <recommendedName>
        <fullName evidence="7 9">Uroporphyrinogen-III synthase</fullName>
        <ecNumber evidence="3 9">4.2.1.75</ecNumber>
    </recommendedName>
</protein>
<reference evidence="11" key="3">
    <citation type="submission" date="2020-09" db="EMBL/GenBank/DDBJ databases">
        <authorList>
            <person name="Sun Q."/>
            <person name="Zhou Y."/>
        </authorList>
    </citation>
    <scope>NUCLEOTIDE SEQUENCE</scope>
    <source>
        <strain evidence="11">CGMCC 1.14984</strain>
    </source>
</reference>
<gene>
    <name evidence="12" type="ORF">FF098_009845</name>
    <name evidence="11" type="ORF">GCM10011355_19820</name>
</gene>
<evidence type="ECO:0000256" key="4">
    <source>
        <dbReference type="ARBA" id="ARBA00023239"/>
    </source>
</evidence>
<evidence type="ECO:0000256" key="7">
    <source>
        <dbReference type="ARBA" id="ARBA00040167"/>
    </source>
</evidence>
<dbReference type="GO" id="GO:0004852">
    <property type="term" value="F:uroporphyrinogen-III synthase activity"/>
    <property type="evidence" value="ECO:0007669"/>
    <property type="project" value="UniProtKB-UniRule"/>
</dbReference>
<sequence>MGKDSRLIAVTRPQPDADVFARQLDEANLPSLIAPFIDIAFETNTEIEDASAFAVTSANGVRALARATADRSLPVYAVGPASAEAARGAGFCVAGVAESSVDSLAALIAASGEQGPVLHVTGSHQAGDLVAALTAAGISAFRQQLYRAEAVHQMPEALRAGLEEGRVEAVTLFSPRTARLFRELVEGEGLMDTLQDVRLICLSKAVAEALSGLPARAIIAAEQPDARAIIDIAAGGRT</sequence>
<dbReference type="GO" id="GO:0006782">
    <property type="term" value="P:protoporphyrinogen IX biosynthetic process"/>
    <property type="evidence" value="ECO:0007669"/>
    <property type="project" value="UniProtKB-UniRule"/>
</dbReference>
<evidence type="ECO:0000256" key="6">
    <source>
        <dbReference type="ARBA" id="ARBA00037589"/>
    </source>
</evidence>
<dbReference type="GO" id="GO:0006780">
    <property type="term" value="P:uroporphyrinogen III biosynthetic process"/>
    <property type="evidence" value="ECO:0007669"/>
    <property type="project" value="UniProtKB-UniRule"/>
</dbReference>
<dbReference type="Pfam" id="PF02602">
    <property type="entry name" value="HEM4"/>
    <property type="match status" value="1"/>
</dbReference>
<comment type="catalytic activity">
    <reaction evidence="8 9">
        <text>hydroxymethylbilane = uroporphyrinogen III + H2O</text>
        <dbReference type="Rhea" id="RHEA:18965"/>
        <dbReference type="ChEBI" id="CHEBI:15377"/>
        <dbReference type="ChEBI" id="CHEBI:57308"/>
        <dbReference type="ChEBI" id="CHEBI:57845"/>
        <dbReference type="EC" id="4.2.1.75"/>
    </reaction>
</comment>
<dbReference type="AlphaFoldDB" id="A0A8J3A2B7"/>
<comment type="pathway">
    <text evidence="1 9">Porphyrin-containing compound metabolism; protoporphyrin-IX biosynthesis; coproporphyrinogen-III from 5-aminolevulinate: step 3/4.</text>
</comment>
<evidence type="ECO:0000256" key="8">
    <source>
        <dbReference type="ARBA" id="ARBA00048617"/>
    </source>
</evidence>
<evidence type="ECO:0000313" key="14">
    <source>
        <dbReference type="Proteomes" id="UP000818603"/>
    </source>
</evidence>
<evidence type="ECO:0000256" key="3">
    <source>
        <dbReference type="ARBA" id="ARBA00013109"/>
    </source>
</evidence>
<keyword evidence="4 9" id="KW-0456">Lyase</keyword>
<evidence type="ECO:0000256" key="2">
    <source>
        <dbReference type="ARBA" id="ARBA00008133"/>
    </source>
</evidence>
<dbReference type="EC" id="4.2.1.75" evidence="3 9"/>
<dbReference type="Gene3D" id="3.40.50.10090">
    <property type="match status" value="2"/>
</dbReference>
<dbReference type="SUPFAM" id="SSF69618">
    <property type="entry name" value="HemD-like"/>
    <property type="match status" value="1"/>
</dbReference>
<evidence type="ECO:0000256" key="9">
    <source>
        <dbReference type="RuleBase" id="RU366031"/>
    </source>
</evidence>
<dbReference type="EMBL" id="BMGZ01000002">
    <property type="protein sequence ID" value="GGH97780.1"/>
    <property type="molecule type" value="Genomic_DNA"/>
</dbReference>
<evidence type="ECO:0000259" key="10">
    <source>
        <dbReference type="Pfam" id="PF02602"/>
    </source>
</evidence>
<keyword evidence="14" id="KW-1185">Reference proteome</keyword>
<evidence type="ECO:0000256" key="1">
    <source>
        <dbReference type="ARBA" id="ARBA00004772"/>
    </source>
</evidence>
<reference evidence="12 14" key="2">
    <citation type="submission" date="2020-02" db="EMBL/GenBank/DDBJ databases">
        <title>Genome sequence of Parvularcula flava strain NH6-79.</title>
        <authorList>
            <person name="Abdul Karim M.H."/>
            <person name="Lam M.Q."/>
            <person name="Chen S.J."/>
            <person name="Yahya A."/>
            <person name="Shahir S."/>
            <person name="Shamsir M.S."/>
            <person name="Chong C.S."/>
        </authorList>
    </citation>
    <scope>NUCLEOTIDE SEQUENCE [LARGE SCALE GENOMIC DNA]</scope>
    <source>
        <strain evidence="12 14">NH6-79</strain>
    </source>
</reference>
<comment type="caution">
    <text evidence="11">The sequence shown here is derived from an EMBL/GenBank/DDBJ whole genome shotgun (WGS) entry which is preliminary data.</text>
</comment>